<accession>A0A6H1Z966</accession>
<dbReference type="EMBL" id="MT143971">
    <property type="protein sequence ID" value="QJA43825.1"/>
    <property type="molecule type" value="Genomic_DNA"/>
</dbReference>
<evidence type="ECO:0000313" key="1">
    <source>
        <dbReference type="EMBL" id="QJA43825.1"/>
    </source>
</evidence>
<protein>
    <submittedName>
        <fullName evidence="1">Uncharacterized protein</fullName>
    </submittedName>
</protein>
<reference evidence="1" key="1">
    <citation type="submission" date="2020-03" db="EMBL/GenBank/DDBJ databases">
        <title>The deep terrestrial virosphere.</title>
        <authorList>
            <person name="Holmfeldt K."/>
            <person name="Nilsson E."/>
            <person name="Simone D."/>
            <person name="Lopez-Fernandez M."/>
            <person name="Wu X."/>
            <person name="de Brujin I."/>
            <person name="Lundin D."/>
            <person name="Andersson A."/>
            <person name="Bertilsson S."/>
            <person name="Dopson M."/>
        </authorList>
    </citation>
    <scope>NUCLEOTIDE SEQUENCE</scope>
    <source>
        <strain evidence="1">TM448A00064</strain>
        <strain evidence="2">TM448B00061</strain>
    </source>
</reference>
<proteinExistence type="predicted"/>
<organism evidence="1">
    <name type="scientific">viral metagenome</name>
    <dbReference type="NCBI Taxonomy" id="1070528"/>
    <lineage>
        <taxon>unclassified sequences</taxon>
        <taxon>metagenomes</taxon>
        <taxon>organismal metagenomes</taxon>
    </lineage>
</organism>
<name>A0A6H1Z966_9ZZZZ</name>
<dbReference type="AlphaFoldDB" id="A0A6H1Z966"/>
<gene>
    <name evidence="1" type="ORF">TM448A00064_0004</name>
    <name evidence="2" type="ORF">TM448B00061_0014</name>
</gene>
<evidence type="ECO:0000313" key="2">
    <source>
        <dbReference type="EMBL" id="QJH93394.1"/>
    </source>
</evidence>
<dbReference type="EMBL" id="MT144588">
    <property type="protein sequence ID" value="QJH93394.1"/>
    <property type="molecule type" value="Genomic_DNA"/>
</dbReference>
<sequence length="107" mass="12209">MKLRRRKVVKILSTTKGPAPAFAPRYVLLLECGHEVKRRGVRGKKEPTSTKCEQCEMALDRLELAEGWASARDLKIPIVVLRFLKAEGLVNDSMPPHGTNPYWRIKR</sequence>